<dbReference type="KEGG" id="stri:C7M71_014570"/>
<sequence length="93" mass="9891">MVVGYDGGAPVGYAYGNTAGPEDRWWARMARPVPAGRVSSPAFALKEIGVRTPWRGTGAARCIHDAMVTRRPEQQVTLMVNPAAGDGKNLALP</sequence>
<keyword evidence="2" id="KW-1185">Reference proteome</keyword>
<evidence type="ECO:0000313" key="2">
    <source>
        <dbReference type="Proteomes" id="UP000249340"/>
    </source>
</evidence>
<proteinExistence type="predicted"/>
<accession>A0A345SXL9</accession>
<protein>
    <submittedName>
        <fullName evidence="1">Uncharacterized protein</fullName>
    </submittedName>
</protein>
<name>A0A345SXL9_9ACTN</name>
<dbReference type="EMBL" id="CP031264">
    <property type="protein sequence ID" value="AXI78474.1"/>
    <property type="molecule type" value="Genomic_DNA"/>
</dbReference>
<evidence type="ECO:0000313" key="1">
    <source>
        <dbReference type="EMBL" id="AXI78474.1"/>
    </source>
</evidence>
<dbReference type="AlphaFoldDB" id="A0A345SXL9"/>
<dbReference type="Proteomes" id="UP000249340">
    <property type="component" value="Chromosome"/>
</dbReference>
<dbReference type="OrthoDB" id="4536199at2"/>
<gene>
    <name evidence="1" type="ORF">C7M71_014570</name>
</gene>
<reference evidence="2" key="1">
    <citation type="submission" date="2018-07" db="EMBL/GenBank/DDBJ databases">
        <title>Streptacidiphilus bronchialis DSM 106435 chromosome.</title>
        <authorList>
            <person name="Batra D."/>
            <person name="Gulvik C.A."/>
        </authorList>
    </citation>
    <scope>NUCLEOTIDE SEQUENCE [LARGE SCALE GENOMIC DNA]</scope>
    <source>
        <strain evidence="2">DSM 106435</strain>
    </source>
</reference>
<organism evidence="1 2">
    <name type="scientific">Peterkaempfera bronchialis</name>
    <dbReference type="NCBI Taxonomy" id="2126346"/>
    <lineage>
        <taxon>Bacteria</taxon>
        <taxon>Bacillati</taxon>
        <taxon>Actinomycetota</taxon>
        <taxon>Actinomycetes</taxon>
        <taxon>Kitasatosporales</taxon>
        <taxon>Streptomycetaceae</taxon>
        <taxon>Peterkaempfera</taxon>
    </lineage>
</organism>